<dbReference type="AlphaFoldDB" id="A0A504YHX7"/>
<evidence type="ECO:0000313" key="1">
    <source>
        <dbReference type="EMBL" id="TPP61352.1"/>
    </source>
</evidence>
<reference evidence="1 2" key="1">
    <citation type="submission" date="2019-04" db="EMBL/GenBank/DDBJ databases">
        <title>Annotation for the trematode Fasciola gigantica.</title>
        <authorList>
            <person name="Choi Y.-J."/>
        </authorList>
    </citation>
    <scope>NUCLEOTIDE SEQUENCE [LARGE SCALE GENOMIC DNA]</scope>
    <source>
        <strain evidence="1">Uganda_cow_1</strain>
    </source>
</reference>
<keyword evidence="2" id="KW-1185">Reference proteome</keyword>
<sequence>MINALQILNPSHFHSPLSCATVARQIWLTKWVFQAVTCQSITFLNVNVNQSQLYLRTLLYQRPLAPVRRYLLSETTFSTVLKLEFCHARRCSK</sequence>
<accession>A0A504YHX7</accession>
<dbReference type="EMBL" id="SUNJ01008280">
    <property type="protein sequence ID" value="TPP61352.1"/>
    <property type="molecule type" value="Genomic_DNA"/>
</dbReference>
<protein>
    <submittedName>
        <fullName evidence="1">Uncharacterized protein</fullName>
    </submittedName>
</protein>
<proteinExistence type="predicted"/>
<comment type="caution">
    <text evidence="1">The sequence shown here is derived from an EMBL/GenBank/DDBJ whole genome shotgun (WGS) entry which is preliminary data.</text>
</comment>
<gene>
    <name evidence="1" type="ORF">FGIG_10581</name>
</gene>
<evidence type="ECO:0000313" key="2">
    <source>
        <dbReference type="Proteomes" id="UP000316759"/>
    </source>
</evidence>
<organism evidence="1 2">
    <name type="scientific">Fasciola gigantica</name>
    <name type="common">Giant liver fluke</name>
    <dbReference type="NCBI Taxonomy" id="46835"/>
    <lineage>
        <taxon>Eukaryota</taxon>
        <taxon>Metazoa</taxon>
        <taxon>Spiralia</taxon>
        <taxon>Lophotrochozoa</taxon>
        <taxon>Platyhelminthes</taxon>
        <taxon>Trematoda</taxon>
        <taxon>Digenea</taxon>
        <taxon>Plagiorchiida</taxon>
        <taxon>Echinostomata</taxon>
        <taxon>Echinostomatoidea</taxon>
        <taxon>Fasciolidae</taxon>
        <taxon>Fasciola</taxon>
    </lineage>
</organism>
<dbReference type="Proteomes" id="UP000316759">
    <property type="component" value="Unassembled WGS sequence"/>
</dbReference>
<name>A0A504YHX7_FASGI</name>